<dbReference type="GO" id="GO:0016757">
    <property type="term" value="F:glycosyltransferase activity"/>
    <property type="evidence" value="ECO:0007669"/>
    <property type="project" value="InterPro"/>
</dbReference>
<dbReference type="SMR" id="A0A3B6SHG4"/>
<evidence type="ECO:0000256" key="2">
    <source>
        <dbReference type="ARBA" id="ARBA00022679"/>
    </source>
</evidence>
<proteinExistence type="inferred from homology"/>
<feature type="domain" description="Glycosyl transferase 64" evidence="6">
    <location>
        <begin position="147"/>
        <end position="408"/>
    </location>
</feature>
<dbReference type="Gramene" id="TraesCS7B02G139500.1">
    <property type="protein sequence ID" value="TraesCS7B02G139500.1"/>
    <property type="gene ID" value="TraesCS7B02G139500"/>
</dbReference>
<evidence type="ECO:0000256" key="3">
    <source>
        <dbReference type="ARBA" id="ARBA00023157"/>
    </source>
</evidence>
<dbReference type="Gene3D" id="3.90.550.10">
    <property type="entry name" value="Spore Coat Polysaccharide Biosynthesis Protein SpsA, Chain A"/>
    <property type="match status" value="1"/>
</dbReference>
<feature type="region of interest" description="Disordered" evidence="4">
    <location>
        <begin position="1"/>
        <end position="66"/>
    </location>
</feature>
<protein>
    <recommendedName>
        <fullName evidence="6">Glycosyl transferase 64 domain-containing protein</fullName>
    </recommendedName>
</protein>
<feature type="compositionally biased region" description="Polar residues" evidence="4">
    <location>
        <begin position="15"/>
        <end position="25"/>
    </location>
</feature>
<evidence type="ECO:0000256" key="5">
    <source>
        <dbReference type="SAM" id="Phobius"/>
    </source>
</evidence>
<dbReference type="InterPro" id="IPR029044">
    <property type="entry name" value="Nucleotide-diphossugar_trans"/>
</dbReference>
<keyword evidence="5" id="KW-0472">Membrane</keyword>
<comment type="similarity">
    <text evidence="1">Belongs to the glycosyltransferase 64 family.</text>
</comment>
<dbReference type="InterPro" id="IPR015338">
    <property type="entry name" value="GT64_dom"/>
</dbReference>
<feature type="transmembrane region" description="Helical" evidence="5">
    <location>
        <begin position="160"/>
        <end position="182"/>
    </location>
</feature>
<name>A0A3B6SHG4_WHEAT</name>
<reference evidence="7" key="2">
    <citation type="submission" date="2018-10" db="UniProtKB">
        <authorList>
            <consortium name="EnsemblPlants"/>
        </authorList>
    </citation>
    <scope>IDENTIFICATION</scope>
</reference>
<reference evidence="7" key="1">
    <citation type="submission" date="2018-08" db="EMBL/GenBank/DDBJ databases">
        <authorList>
            <person name="Rossello M."/>
        </authorList>
    </citation>
    <scope>NUCLEOTIDE SEQUENCE [LARGE SCALE GENOMIC DNA]</scope>
    <source>
        <strain evidence="7">cv. Chinese Spring</strain>
    </source>
</reference>
<dbReference type="STRING" id="4565.A0A3B6SHG4"/>
<sequence>MPGTAAAAMGCGTNRAGSSRCTTAQPFSSFLSLASPPHPPDKIARERSTSARSRPPRVKPQSLTSRPAQNLRSLLLQVASSQHSSPDLAAASSMPSSHHHHHHCLVLLLLFLVAVTLSAVAALGGGEEAACDAESPQEEDLRPDRLTVLLSGYSERRLPLLRAIAGAYAAHPLVLAVVVLWCNPSTPDDRLLLPRFPPGVSLHRTASASLNSRFLPHPSIRTAAVAVADDDVLPNAAAISFAFVAWQQRAARPGTLVGFFPRSHHLDLARGRWAYTAPQPGRYSMVLTKFLVLGVDLLRKYSCSPELAAARAVVDRERNCEDILMNFVAAEVSGEGPVLVEAGSIRDWGDPRNDANTGTGVEGGDAAMKAVGLSSRGGVGHWEKRGECITQFHRLLGRMPLRYSYGKVVEAAVAEQGLCSKGGRLVRCDQE</sequence>
<keyword evidence="5" id="KW-0812">Transmembrane</keyword>
<accession>A0A3B6SHG4</accession>
<dbReference type="Gramene" id="TraesCS7B03G0378300.1">
    <property type="protein sequence ID" value="TraesCS7B03G0378300.1.CDS"/>
    <property type="gene ID" value="TraesCS7B03G0378300"/>
</dbReference>
<keyword evidence="8" id="KW-1185">Reference proteome</keyword>
<feature type="compositionally biased region" description="Basic and acidic residues" evidence="4">
    <location>
        <begin position="39"/>
        <end position="49"/>
    </location>
</feature>
<dbReference type="PANTHER" id="PTHR48409">
    <property type="entry name" value="GLYCOSYLTRANSFERASE FAMILY PROTEIN 64 C3"/>
    <property type="match status" value="1"/>
</dbReference>
<dbReference type="OMA" id="ARDILMN"/>
<dbReference type="InterPro" id="IPR053318">
    <property type="entry name" value="GT64"/>
</dbReference>
<dbReference type="GO" id="GO:0016020">
    <property type="term" value="C:membrane"/>
    <property type="evidence" value="ECO:0007669"/>
    <property type="project" value="InterPro"/>
</dbReference>
<dbReference type="Gramene" id="TraesWEE_scaffold_004819_01G000400.1">
    <property type="protein sequence ID" value="TraesWEE_scaffold_004819_01G000400.1"/>
    <property type="gene ID" value="TraesWEE_scaffold_004819_01G000400"/>
</dbReference>
<evidence type="ECO:0000313" key="7">
    <source>
        <dbReference type="EnsemblPlants" id="TraesCS7B02G139500.1"/>
    </source>
</evidence>
<dbReference type="Pfam" id="PF09258">
    <property type="entry name" value="Glyco_transf_64"/>
    <property type="match status" value="1"/>
</dbReference>
<keyword evidence="5" id="KW-1133">Transmembrane helix</keyword>
<dbReference type="EnsemblPlants" id="TraesCS7B02G139500.1">
    <property type="protein sequence ID" value="TraesCS7B02G139500.1"/>
    <property type="gene ID" value="TraesCS7B02G139500"/>
</dbReference>
<keyword evidence="2" id="KW-0808">Transferase</keyword>
<evidence type="ECO:0000313" key="8">
    <source>
        <dbReference type="Proteomes" id="UP000019116"/>
    </source>
</evidence>
<keyword evidence="3" id="KW-1015">Disulfide bond</keyword>
<dbReference type="PANTHER" id="PTHR48409:SF1">
    <property type="entry name" value="GLYCOSYLTRANSFERASE FAMILY PROTEIN 64 C3"/>
    <property type="match status" value="1"/>
</dbReference>
<dbReference type="AlphaFoldDB" id="A0A3B6SHG4"/>
<evidence type="ECO:0000259" key="6">
    <source>
        <dbReference type="Pfam" id="PF09258"/>
    </source>
</evidence>
<evidence type="ECO:0000256" key="1">
    <source>
        <dbReference type="ARBA" id="ARBA00008700"/>
    </source>
</evidence>
<feature type="transmembrane region" description="Helical" evidence="5">
    <location>
        <begin position="104"/>
        <end position="124"/>
    </location>
</feature>
<feature type="compositionally biased region" description="Low complexity" evidence="4">
    <location>
        <begin position="26"/>
        <end position="35"/>
    </location>
</feature>
<evidence type="ECO:0000256" key="4">
    <source>
        <dbReference type="SAM" id="MobiDB-lite"/>
    </source>
</evidence>
<dbReference type="Proteomes" id="UP000019116">
    <property type="component" value="Chromosome 7B"/>
</dbReference>
<organism evidence="7">
    <name type="scientific">Triticum aestivum</name>
    <name type="common">Wheat</name>
    <dbReference type="NCBI Taxonomy" id="4565"/>
    <lineage>
        <taxon>Eukaryota</taxon>
        <taxon>Viridiplantae</taxon>
        <taxon>Streptophyta</taxon>
        <taxon>Embryophyta</taxon>
        <taxon>Tracheophyta</taxon>
        <taxon>Spermatophyta</taxon>
        <taxon>Magnoliopsida</taxon>
        <taxon>Liliopsida</taxon>
        <taxon>Poales</taxon>
        <taxon>Poaceae</taxon>
        <taxon>BOP clade</taxon>
        <taxon>Pooideae</taxon>
        <taxon>Triticodae</taxon>
        <taxon>Triticeae</taxon>
        <taxon>Triticinae</taxon>
        <taxon>Triticum</taxon>
    </lineage>
</organism>